<keyword evidence="1" id="KW-0378">Hydrolase</keyword>
<keyword evidence="3" id="KW-0443">Lipid metabolism</keyword>
<dbReference type="RefSeq" id="WP_342881505.1">
    <property type="nucleotide sequence ID" value="NZ_JBBMQS010000004.1"/>
</dbReference>
<name>A0ABU9SV97_9ALTE</name>
<evidence type="ECO:0000313" key="6">
    <source>
        <dbReference type="Proteomes" id="UP001461163"/>
    </source>
</evidence>
<dbReference type="Proteomes" id="UP001461163">
    <property type="component" value="Unassembled WGS sequence"/>
</dbReference>
<evidence type="ECO:0000256" key="2">
    <source>
        <dbReference type="ARBA" id="ARBA00022963"/>
    </source>
</evidence>
<dbReference type="Gene3D" id="3.40.50.1820">
    <property type="entry name" value="alpha/beta hydrolase"/>
    <property type="match status" value="1"/>
</dbReference>
<comment type="caution">
    <text evidence="5">The sequence shown here is derived from an EMBL/GenBank/DDBJ whole genome shotgun (WGS) entry which is preliminary data.</text>
</comment>
<evidence type="ECO:0000313" key="5">
    <source>
        <dbReference type="EMBL" id="MEM5497525.1"/>
    </source>
</evidence>
<sequence>MMKLRITKLCFTVITLLALFNSAHVLSETSIELKTTEVDFINEKVNRPTKIKFWYQSGATPCEATICLLAKQNPQRVAVISHGAFGSPREMNWLGYALASQGWLVAGVAHFGESWVYGPENIDPNSAMRFWQRPQDVSFAIDSLSQKGLFDAFIKTDKVVMFGHSSGGFTSLALAGAHLKAGKSEAYCGSEIAKEDKGCNYANPSERKPLSKVMLTKIGLLQKQMRDKRVAAVIALDPAMGHAVSEQSLNNIKVPTLIIGSVENDFLPYETHSKYFAEHIEGANLIGLEQGAGHFVYLDQCDYDREVKGVSLCKDRDGVDRKAIQKQILQRVYGFVHRNGF</sequence>
<evidence type="ECO:0008006" key="7">
    <source>
        <dbReference type="Google" id="ProtNLM"/>
    </source>
</evidence>
<evidence type="ECO:0000256" key="4">
    <source>
        <dbReference type="SAM" id="SignalP"/>
    </source>
</evidence>
<keyword evidence="6" id="KW-1185">Reference proteome</keyword>
<keyword evidence="2" id="KW-0442">Lipid degradation</keyword>
<evidence type="ECO:0000256" key="3">
    <source>
        <dbReference type="ARBA" id="ARBA00023098"/>
    </source>
</evidence>
<feature type="chain" id="PRO_5046120662" description="Lipoprotein signal peptide" evidence="4">
    <location>
        <begin position="28"/>
        <end position="341"/>
    </location>
</feature>
<evidence type="ECO:0000256" key="1">
    <source>
        <dbReference type="ARBA" id="ARBA00022801"/>
    </source>
</evidence>
<organism evidence="5 6">
    <name type="scientific">Paraglaciecola mesophila</name>
    <dbReference type="NCBI Taxonomy" id="197222"/>
    <lineage>
        <taxon>Bacteria</taxon>
        <taxon>Pseudomonadati</taxon>
        <taxon>Pseudomonadota</taxon>
        <taxon>Gammaproteobacteria</taxon>
        <taxon>Alteromonadales</taxon>
        <taxon>Alteromonadaceae</taxon>
        <taxon>Paraglaciecola</taxon>
    </lineage>
</organism>
<proteinExistence type="predicted"/>
<reference evidence="5 6" key="1">
    <citation type="submission" date="2024-03" db="EMBL/GenBank/DDBJ databases">
        <title>Community enrichment and isolation of bacterial strains for fucoidan degradation.</title>
        <authorList>
            <person name="Sichert A."/>
        </authorList>
    </citation>
    <scope>NUCLEOTIDE SEQUENCE [LARGE SCALE GENOMIC DNA]</scope>
    <source>
        <strain evidence="5 6">AS12</strain>
    </source>
</reference>
<protein>
    <recommendedName>
        <fullName evidence="7">Lipoprotein signal peptide</fullName>
    </recommendedName>
</protein>
<accession>A0ABU9SV97</accession>
<gene>
    <name evidence="5" type="ORF">WNY77_08985</name>
</gene>
<dbReference type="SUPFAM" id="SSF53474">
    <property type="entry name" value="alpha/beta-Hydrolases"/>
    <property type="match status" value="1"/>
</dbReference>
<dbReference type="EMBL" id="JBBMQS010000004">
    <property type="protein sequence ID" value="MEM5497525.1"/>
    <property type="molecule type" value="Genomic_DNA"/>
</dbReference>
<keyword evidence="4" id="KW-0732">Signal</keyword>
<dbReference type="PANTHER" id="PTHR10272:SF13">
    <property type="entry name" value="POLY(ETHYLENE TEREPHTHALATE) HYDROLASE"/>
    <property type="match status" value="1"/>
</dbReference>
<dbReference type="InterPro" id="IPR016986">
    <property type="entry name" value="UCP031982_abhydr"/>
</dbReference>
<feature type="signal peptide" evidence="4">
    <location>
        <begin position="1"/>
        <end position="27"/>
    </location>
</feature>
<dbReference type="PIRSF" id="PIRSF031982">
    <property type="entry name" value="UCP031982_abhydr"/>
    <property type="match status" value="1"/>
</dbReference>
<dbReference type="InterPro" id="IPR029058">
    <property type="entry name" value="AB_hydrolase_fold"/>
</dbReference>
<dbReference type="PANTHER" id="PTHR10272">
    <property type="entry name" value="PLATELET-ACTIVATING FACTOR ACETYLHYDROLASE"/>
    <property type="match status" value="1"/>
</dbReference>